<name>A0A7J5Y4B3_DISMA</name>
<dbReference type="AlphaFoldDB" id="A0A7J5Y4B3"/>
<evidence type="ECO:0000313" key="1">
    <source>
        <dbReference type="EMBL" id="KAF3844242.1"/>
    </source>
</evidence>
<dbReference type="Proteomes" id="UP000518266">
    <property type="component" value="Unassembled WGS sequence"/>
</dbReference>
<accession>A0A7J5Y4B3</accession>
<organism evidence="1 2">
    <name type="scientific">Dissostichus mawsoni</name>
    <name type="common">Antarctic cod</name>
    <dbReference type="NCBI Taxonomy" id="36200"/>
    <lineage>
        <taxon>Eukaryota</taxon>
        <taxon>Metazoa</taxon>
        <taxon>Chordata</taxon>
        <taxon>Craniata</taxon>
        <taxon>Vertebrata</taxon>
        <taxon>Euteleostomi</taxon>
        <taxon>Actinopterygii</taxon>
        <taxon>Neopterygii</taxon>
        <taxon>Teleostei</taxon>
        <taxon>Neoteleostei</taxon>
        <taxon>Acanthomorphata</taxon>
        <taxon>Eupercaria</taxon>
        <taxon>Perciformes</taxon>
        <taxon>Notothenioidei</taxon>
        <taxon>Nototheniidae</taxon>
        <taxon>Dissostichus</taxon>
    </lineage>
</organism>
<proteinExistence type="predicted"/>
<dbReference type="EMBL" id="JAAKFY010000016">
    <property type="protein sequence ID" value="KAF3844242.1"/>
    <property type="molecule type" value="Genomic_DNA"/>
</dbReference>
<sequence>MVAMEAPYRPVQAHTATCSLLKRQSSREDRVEPTRLSRIMVPGSKRSPEQRIEPGRLGLMHVGVVLGEGEDEGAVRYLSTYIGKEEEEEQGYESHVMFGHQGLPRCLACFFT</sequence>
<reference evidence="1 2" key="1">
    <citation type="submission" date="2020-03" db="EMBL/GenBank/DDBJ databases">
        <title>Dissostichus mawsoni Genome sequencing and assembly.</title>
        <authorList>
            <person name="Park H."/>
        </authorList>
    </citation>
    <scope>NUCLEOTIDE SEQUENCE [LARGE SCALE GENOMIC DNA]</scope>
    <source>
        <strain evidence="1">DM0001</strain>
        <tissue evidence="1">Muscle</tissue>
    </source>
</reference>
<gene>
    <name evidence="1" type="ORF">F7725_013583</name>
</gene>
<keyword evidence="2" id="KW-1185">Reference proteome</keyword>
<comment type="caution">
    <text evidence="1">The sequence shown here is derived from an EMBL/GenBank/DDBJ whole genome shotgun (WGS) entry which is preliminary data.</text>
</comment>
<evidence type="ECO:0000313" key="2">
    <source>
        <dbReference type="Proteomes" id="UP000518266"/>
    </source>
</evidence>
<protein>
    <submittedName>
        <fullName evidence="1">Uncharacterized protein</fullName>
    </submittedName>
</protein>